<reference evidence="1 2" key="1">
    <citation type="journal article" date="2018" name="Nat. Ecol. Evol.">
        <title>Shark genomes provide insights into elasmobranch evolution and the origin of vertebrates.</title>
        <authorList>
            <person name="Hara Y"/>
            <person name="Yamaguchi K"/>
            <person name="Onimaru K"/>
            <person name="Kadota M"/>
            <person name="Koyanagi M"/>
            <person name="Keeley SD"/>
            <person name="Tatsumi K"/>
            <person name="Tanaka K"/>
            <person name="Motone F"/>
            <person name="Kageyama Y"/>
            <person name="Nozu R"/>
            <person name="Adachi N"/>
            <person name="Nishimura O"/>
            <person name="Nakagawa R"/>
            <person name="Tanegashima C"/>
            <person name="Kiyatake I"/>
            <person name="Matsumoto R"/>
            <person name="Murakumo K"/>
            <person name="Nishida K"/>
            <person name="Terakita A"/>
            <person name="Kuratani S"/>
            <person name="Sato K"/>
            <person name="Hyodo S Kuraku.S."/>
        </authorList>
    </citation>
    <scope>NUCLEOTIDE SEQUENCE [LARGE SCALE GENOMIC DNA]</scope>
</reference>
<comment type="caution">
    <text evidence="1">The sequence shown here is derived from an EMBL/GenBank/DDBJ whole genome shotgun (WGS) entry which is preliminary data.</text>
</comment>
<organism evidence="1 2">
    <name type="scientific">Chiloscyllium punctatum</name>
    <name type="common">Brownbanded bambooshark</name>
    <name type="synonym">Hemiscyllium punctatum</name>
    <dbReference type="NCBI Taxonomy" id="137246"/>
    <lineage>
        <taxon>Eukaryota</taxon>
        <taxon>Metazoa</taxon>
        <taxon>Chordata</taxon>
        <taxon>Craniata</taxon>
        <taxon>Vertebrata</taxon>
        <taxon>Chondrichthyes</taxon>
        <taxon>Elasmobranchii</taxon>
        <taxon>Galeomorphii</taxon>
        <taxon>Galeoidea</taxon>
        <taxon>Orectolobiformes</taxon>
        <taxon>Hemiscylliidae</taxon>
        <taxon>Chiloscyllium</taxon>
    </lineage>
</organism>
<protein>
    <submittedName>
        <fullName evidence="1">Uncharacterized protein</fullName>
    </submittedName>
</protein>
<evidence type="ECO:0000313" key="2">
    <source>
        <dbReference type="Proteomes" id="UP000287033"/>
    </source>
</evidence>
<feature type="non-terminal residue" evidence="1">
    <location>
        <position position="1"/>
    </location>
</feature>
<gene>
    <name evidence="1" type="ORF">chiPu_0023881</name>
</gene>
<sequence>QLKQQRDQLKQYQKKIGIQLEKEREIARQLLRGGKKEEYTGKAKKKR</sequence>
<dbReference type="AlphaFoldDB" id="A0A401TB18"/>
<name>A0A401TB18_CHIPU</name>
<evidence type="ECO:0000313" key="1">
    <source>
        <dbReference type="EMBL" id="GCC39843.1"/>
    </source>
</evidence>
<feature type="non-terminal residue" evidence="1">
    <location>
        <position position="47"/>
    </location>
</feature>
<proteinExistence type="predicted"/>
<dbReference type="OrthoDB" id="441172at2759"/>
<accession>A0A401TB18</accession>
<dbReference type="Proteomes" id="UP000287033">
    <property type="component" value="Unassembled WGS sequence"/>
</dbReference>
<keyword evidence="2" id="KW-1185">Reference proteome</keyword>
<dbReference type="EMBL" id="BEZZ01028569">
    <property type="protein sequence ID" value="GCC39843.1"/>
    <property type="molecule type" value="Genomic_DNA"/>
</dbReference>
<dbReference type="STRING" id="137246.A0A401TB18"/>